<feature type="transmembrane region" description="Helical" evidence="1">
    <location>
        <begin position="16"/>
        <end position="49"/>
    </location>
</feature>
<comment type="caution">
    <text evidence="2">The sequence shown here is derived from an EMBL/GenBank/DDBJ whole genome shotgun (WGS) entry which is preliminary data.</text>
</comment>
<dbReference type="InterPro" id="IPR004448">
    <property type="entry name" value="Nitrate_reductase_NapE"/>
</dbReference>
<evidence type="ECO:0000313" key="3">
    <source>
        <dbReference type="Proteomes" id="UP001501479"/>
    </source>
</evidence>
<dbReference type="Pfam" id="PF06796">
    <property type="entry name" value="NapE"/>
    <property type="match status" value="1"/>
</dbReference>
<evidence type="ECO:0000313" key="2">
    <source>
        <dbReference type="EMBL" id="GAA3722675.1"/>
    </source>
</evidence>
<accession>A0ABP7EVK2</accession>
<dbReference type="NCBIfam" id="TIGR02973">
    <property type="entry name" value="nitrate_rd_NapE"/>
    <property type="match status" value="1"/>
</dbReference>
<keyword evidence="1" id="KW-1133">Transmembrane helix</keyword>
<organism evidence="2 3">
    <name type="scientific">Oceanisphaera sediminis</name>
    <dbReference type="NCBI Taxonomy" id="981381"/>
    <lineage>
        <taxon>Bacteria</taxon>
        <taxon>Pseudomonadati</taxon>
        <taxon>Pseudomonadota</taxon>
        <taxon>Gammaproteobacteria</taxon>
        <taxon>Aeromonadales</taxon>
        <taxon>Aeromonadaceae</taxon>
        <taxon>Oceanisphaera</taxon>
    </lineage>
</organism>
<keyword evidence="1" id="KW-0812">Transmembrane</keyword>
<protein>
    <submittedName>
        <fullName evidence="2">Trimethylamine N-oxide reductase system protein TorE</fullName>
    </submittedName>
</protein>
<proteinExistence type="predicted"/>
<keyword evidence="1" id="KW-0472">Membrane</keyword>
<sequence length="56" mass="6295">MNKTPSTPAHSRRREWLTFLLITAVFFPLLSVMTVGGYGFIVWMLQIFFGPPGHGA</sequence>
<dbReference type="EMBL" id="BAABDS010000051">
    <property type="protein sequence ID" value="GAA3722675.1"/>
    <property type="molecule type" value="Genomic_DNA"/>
</dbReference>
<keyword evidence="3" id="KW-1185">Reference proteome</keyword>
<dbReference type="RefSeq" id="WP_344966005.1">
    <property type="nucleotide sequence ID" value="NZ_BAABDS010000051.1"/>
</dbReference>
<evidence type="ECO:0000256" key="1">
    <source>
        <dbReference type="SAM" id="Phobius"/>
    </source>
</evidence>
<dbReference type="InterPro" id="IPR010649">
    <property type="entry name" value="NapE_TorE"/>
</dbReference>
<dbReference type="Proteomes" id="UP001501479">
    <property type="component" value="Unassembled WGS sequence"/>
</dbReference>
<name>A0ABP7EVK2_9GAMM</name>
<gene>
    <name evidence="2" type="primary">torE</name>
    <name evidence="2" type="ORF">GCM10022421_34310</name>
</gene>
<reference evidence="3" key="1">
    <citation type="journal article" date="2019" name="Int. J. Syst. Evol. Microbiol.">
        <title>The Global Catalogue of Microorganisms (GCM) 10K type strain sequencing project: providing services to taxonomists for standard genome sequencing and annotation.</title>
        <authorList>
            <consortium name="The Broad Institute Genomics Platform"/>
            <consortium name="The Broad Institute Genome Sequencing Center for Infectious Disease"/>
            <person name="Wu L."/>
            <person name="Ma J."/>
        </authorList>
    </citation>
    <scope>NUCLEOTIDE SEQUENCE [LARGE SCALE GENOMIC DNA]</scope>
    <source>
        <strain evidence="3">JCM 17329</strain>
    </source>
</reference>